<evidence type="ECO:0000313" key="2">
    <source>
        <dbReference type="EMBL" id="MBW33166.1"/>
    </source>
</evidence>
<reference evidence="2" key="1">
    <citation type="submission" date="2018-01" db="EMBL/GenBank/DDBJ databases">
        <title>An insight into the sialome of Amazonian anophelines.</title>
        <authorList>
            <person name="Ribeiro J.M."/>
            <person name="Scarpassa V."/>
            <person name="Calvo E."/>
        </authorList>
    </citation>
    <scope>NUCLEOTIDE SEQUENCE</scope>
    <source>
        <tissue evidence="2">Salivary glands</tissue>
    </source>
</reference>
<keyword evidence="1" id="KW-0732">Signal</keyword>
<accession>A0A2M3ZX69</accession>
<organism evidence="2">
    <name type="scientific">Anopheles braziliensis</name>
    <dbReference type="NCBI Taxonomy" id="58242"/>
    <lineage>
        <taxon>Eukaryota</taxon>
        <taxon>Metazoa</taxon>
        <taxon>Ecdysozoa</taxon>
        <taxon>Arthropoda</taxon>
        <taxon>Hexapoda</taxon>
        <taxon>Insecta</taxon>
        <taxon>Pterygota</taxon>
        <taxon>Neoptera</taxon>
        <taxon>Endopterygota</taxon>
        <taxon>Diptera</taxon>
        <taxon>Nematocera</taxon>
        <taxon>Culicoidea</taxon>
        <taxon>Culicidae</taxon>
        <taxon>Anophelinae</taxon>
        <taxon>Anopheles</taxon>
    </lineage>
</organism>
<dbReference type="EMBL" id="GGFM01012415">
    <property type="protein sequence ID" value="MBW33166.1"/>
    <property type="molecule type" value="Transcribed_RNA"/>
</dbReference>
<sequence>MKHITLISLTTCVLLFINCFHTLHSAPTEPVQQGGAITNVDPATLGVPKLCPDGCRPNGKNICTPIRGYKNPKC</sequence>
<dbReference type="AlphaFoldDB" id="A0A2M3ZX69"/>
<feature type="signal peptide" evidence="1">
    <location>
        <begin position="1"/>
        <end position="25"/>
    </location>
</feature>
<proteinExistence type="predicted"/>
<feature type="chain" id="PRO_5014843956" evidence="1">
    <location>
        <begin position="26"/>
        <end position="74"/>
    </location>
</feature>
<protein>
    <submittedName>
        <fullName evidence="2">Putative secreted peptide</fullName>
    </submittedName>
</protein>
<name>A0A2M3ZX69_9DIPT</name>
<evidence type="ECO:0000256" key="1">
    <source>
        <dbReference type="SAM" id="SignalP"/>
    </source>
</evidence>